<dbReference type="GO" id="GO:0009236">
    <property type="term" value="P:cobalamin biosynthetic process"/>
    <property type="evidence" value="ECO:0007669"/>
    <property type="project" value="InterPro"/>
</dbReference>
<dbReference type="PANTHER" id="PTHR13748:SF62">
    <property type="entry name" value="COBW DOMAIN-CONTAINING PROTEIN"/>
    <property type="match status" value="1"/>
</dbReference>
<dbReference type="Pfam" id="PF02492">
    <property type="entry name" value="cobW"/>
    <property type="match status" value="1"/>
</dbReference>
<protein>
    <submittedName>
        <fullName evidence="8">Putative GTP-binding protein YjiA</fullName>
    </submittedName>
</protein>
<dbReference type="SUPFAM" id="SSF52540">
    <property type="entry name" value="P-loop containing nucleoside triphosphate hydrolases"/>
    <property type="match status" value="1"/>
</dbReference>
<dbReference type="CDD" id="cd03112">
    <property type="entry name" value="CobW-like"/>
    <property type="match status" value="1"/>
</dbReference>
<dbReference type="SUPFAM" id="SSF90002">
    <property type="entry name" value="Hypothetical protein YjiA, C-terminal domain"/>
    <property type="match status" value="1"/>
</dbReference>
<name>A0A238K368_9RHOB</name>
<accession>A0A238K368</accession>
<evidence type="ECO:0000259" key="7">
    <source>
        <dbReference type="SMART" id="SM00833"/>
    </source>
</evidence>
<keyword evidence="1" id="KW-0547">Nucleotide-binding</keyword>
<dbReference type="InterPro" id="IPR036627">
    <property type="entry name" value="CobW-likC_sf"/>
</dbReference>
<dbReference type="NCBIfam" id="TIGR02475">
    <property type="entry name" value="CobW"/>
    <property type="match status" value="1"/>
</dbReference>
<comment type="catalytic activity">
    <reaction evidence="6">
        <text>GTP + H2O = GDP + phosphate + H(+)</text>
        <dbReference type="Rhea" id="RHEA:19669"/>
        <dbReference type="ChEBI" id="CHEBI:15377"/>
        <dbReference type="ChEBI" id="CHEBI:15378"/>
        <dbReference type="ChEBI" id="CHEBI:37565"/>
        <dbReference type="ChEBI" id="CHEBI:43474"/>
        <dbReference type="ChEBI" id="CHEBI:58189"/>
    </reaction>
    <physiologicalReaction direction="left-to-right" evidence="6">
        <dbReference type="Rhea" id="RHEA:19670"/>
    </physiologicalReaction>
</comment>
<dbReference type="InterPro" id="IPR012824">
    <property type="entry name" value="CobW"/>
</dbReference>
<evidence type="ECO:0000256" key="5">
    <source>
        <dbReference type="ARBA" id="ARBA00045658"/>
    </source>
</evidence>
<evidence type="ECO:0000256" key="2">
    <source>
        <dbReference type="ARBA" id="ARBA00022801"/>
    </source>
</evidence>
<dbReference type="GO" id="GO:0000166">
    <property type="term" value="F:nucleotide binding"/>
    <property type="evidence" value="ECO:0007669"/>
    <property type="project" value="UniProtKB-KW"/>
</dbReference>
<comment type="function">
    <text evidence="5">Zinc chaperone that directly transfers zinc cofactor to target proteins, thereby activating them. Zinc is transferred from the CXCC motif in the GTPase domain to the zinc binding site in target proteins in a process requiring GTP hydrolysis.</text>
</comment>
<dbReference type="EMBL" id="FXYF01000002">
    <property type="protein sequence ID" value="SMX36907.1"/>
    <property type="molecule type" value="Genomic_DNA"/>
</dbReference>
<evidence type="ECO:0000256" key="4">
    <source>
        <dbReference type="ARBA" id="ARBA00034320"/>
    </source>
</evidence>
<evidence type="ECO:0000256" key="3">
    <source>
        <dbReference type="ARBA" id="ARBA00023186"/>
    </source>
</evidence>
<dbReference type="Gene3D" id="3.40.50.300">
    <property type="entry name" value="P-loop containing nucleotide triphosphate hydrolases"/>
    <property type="match status" value="1"/>
</dbReference>
<dbReference type="GO" id="GO:0005737">
    <property type="term" value="C:cytoplasm"/>
    <property type="evidence" value="ECO:0007669"/>
    <property type="project" value="TreeGrafter"/>
</dbReference>
<dbReference type="InterPro" id="IPR051316">
    <property type="entry name" value="Zinc-reg_GTPase_activator"/>
</dbReference>
<evidence type="ECO:0000313" key="9">
    <source>
        <dbReference type="Proteomes" id="UP000207598"/>
    </source>
</evidence>
<dbReference type="OrthoDB" id="9808822at2"/>
<evidence type="ECO:0000256" key="1">
    <source>
        <dbReference type="ARBA" id="ARBA00022741"/>
    </source>
</evidence>
<evidence type="ECO:0000256" key="6">
    <source>
        <dbReference type="ARBA" id="ARBA00049117"/>
    </source>
</evidence>
<dbReference type="InterPro" id="IPR011629">
    <property type="entry name" value="CobW-like_C"/>
</dbReference>
<reference evidence="8 9" key="1">
    <citation type="submission" date="2017-05" db="EMBL/GenBank/DDBJ databases">
        <authorList>
            <person name="Song R."/>
            <person name="Chenine A.L."/>
            <person name="Ruprecht R.M."/>
        </authorList>
    </citation>
    <scope>NUCLEOTIDE SEQUENCE [LARGE SCALE GENOMIC DNA]</scope>
    <source>
        <strain evidence="8 9">CECT 8898</strain>
    </source>
</reference>
<dbReference type="Proteomes" id="UP000207598">
    <property type="component" value="Unassembled WGS sequence"/>
</dbReference>
<dbReference type="AlphaFoldDB" id="A0A238K368"/>
<sequence>MTDLAKLPVTVITGFLGSGKTTLISHLMKNPGGKRLAVVVNEFGDVGVDGEILKGCAIPECPIENIVELANGCICCTVADDFIPTIEALMALDPRPEHILIETSGLALPKPLLKAFDWPDIRSRITVDGVIALADAEAVAAGRFAPDVARVDAQRLADDSIDHETPLSEVFEDQISCADIVLLTKPDLAGPEGVARARAIIAAEAPRPLPVIEVAEGVVDPRVILGLEAAAENDIDARPSHHDGAEDHDHEDFDSVVIDIPEVATPADLVARIEELAKSQNILRVKGYASVAGKPMRLLVQAVGARVRHQYDRPWQAGEARQGRLVVIAEHDDIRPEAIRAVLAGVAQAAE</sequence>
<evidence type="ECO:0000313" key="8">
    <source>
        <dbReference type="EMBL" id="SMX36907.1"/>
    </source>
</evidence>
<feature type="domain" description="CobW C-terminal" evidence="7">
    <location>
        <begin position="253"/>
        <end position="347"/>
    </location>
</feature>
<dbReference type="InterPro" id="IPR027417">
    <property type="entry name" value="P-loop_NTPase"/>
</dbReference>
<organism evidence="8 9">
    <name type="scientific">Maliponia aquimaris</name>
    <dbReference type="NCBI Taxonomy" id="1673631"/>
    <lineage>
        <taxon>Bacteria</taxon>
        <taxon>Pseudomonadati</taxon>
        <taxon>Pseudomonadota</taxon>
        <taxon>Alphaproteobacteria</taxon>
        <taxon>Rhodobacterales</taxon>
        <taxon>Paracoccaceae</taxon>
        <taxon>Maliponia</taxon>
    </lineage>
</organism>
<dbReference type="InterPro" id="IPR003495">
    <property type="entry name" value="CobW/HypB/UreG_nucleotide-bd"/>
</dbReference>
<dbReference type="PANTHER" id="PTHR13748">
    <property type="entry name" value="COBW-RELATED"/>
    <property type="match status" value="1"/>
</dbReference>
<comment type="similarity">
    <text evidence="4">Belongs to the SIMIBI class G3E GTPase family. ZNG1 subfamily.</text>
</comment>
<dbReference type="RefSeq" id="WP_094019950.1">
    <property type="nucleotide sequence ID" value="NZ_FXYF01000002.1"/>
</dbReference>
<dbReference type="SMART" id="SM00833">
    <property type="entry name" value="CobW_C"/>
    <property type="match status" value="1"/>
</dbReference>
<gene>
    <name evidence="8" type="primary">yjiA</name>
    <name evidence="8" type="ORF">MAA8898_01105</name>
</gene>
<keyword evidence="2" id="KW-0378">Hydrolase</keyword>
<proteinExistence type="inferred from homology"/>
<dbReference type="Gene3D" id="3.30.1220.10">
    <property type="entry name" value="CobW-like, C-terminal domain"/>
    <property type="match status" value="1"/>
</dbReference>
<dbReference type="GO" id="GO:0016787">
    <property type="term" value="F:hydrolase activity"/>
    <property type="evidence" value="ECO:0007669"/>
    <property type="project" value="UniProtKB-KW"/>
</dbReference>
<keyword evidence="9" id="KW-1185">Reference proteome</keyword>
<keyword evidence="3" id="KW-0143">Chaperone</keyword>
<dbReference type="Pfam" id="PF07683">
    <property type="entry name" value="CobW_C"/>
    <property type="match status" value="1"/>
</dbReference>